<evidence type="ECO:0000313" key="2">
    <source>
        <dbReference type="Proteomes" id="UP001158067"/>
    </source>
</evidence>
<name>A0ABY1Q3D0_9BACT</name>
<reference evidence="1 2" key="1">
    <citation type="submission" date="2017-05" db="EMBL/GenBank/DDBJ databases">
        <authorList>
            <person name="Varghese N."/>
            <person name="Submissions S."/>
        </authorList>
    </citation>
    <scope>NUCLEOTIDE SEQUENCE [LARGE SCALE GENOMIC DNA]</scope>
    <source>
        <strain evidence="1 2">DSM 25457</strain>
    </source>
</reference>
<protein>
    <submittedName>
        <fullName evidence="1">Uncharacterized protein</fullName>
    </submittedName>
</protein>
<dbReference type="Proteomes" id="UP001158067">
    <property type="component" value="Unassembled WGS sequence"/>
</dbReference>
<proteinExistence type="predicted"/>
<evidence type="ECO:0000313" key="1">
    <source>
        <dbReference type="EMBL" id="SMP56951.1"/>
    </source>
</evidence>
<sequence length="394" mass="43471">MPACPDPESVRRLNRCEAMGVDIEHGGTLTVPATLDVSPTREVSVREAIDHAGKLVAVVSSRLGHDAVRHREMARYLVASLQTCRDEGATLLVAEGTAICTWARHAASVFGVPTLELPDSPDRDARLIAIADRVDAVHVRSSGKVMKLLRQRMELKDGWVHVAIDTVTRNLLGLGAVGRYLPKEESDAVEQASASILAADDVDWTQYLVHCTRAVNGPWPGQSGSQYRTDMMLGDAETASRDTLATLRHIVRQRRLIAGARTSNRDCPVVCFSSVPLPELLARRTYRSHLHRWDYEPFGIALARDMAMTIGIMPVVYGDRETATTLPANERFRFQSTGKTEDWTAEQEYRGLGDLDLATLERDRVLVFVPDRSTGLFIAPLAHQAGWSIVVTES</sequence>
<dbReference type="RefSeq" id="WP_283432697.1">
    <property type="nucleotide sequence ID" value="NZ_FXUG01000005.1"/>
</dbReference>
<keyword evidence="2" id="KW-1185">Reference proteome</keyword>
<dbReference type="EMBL" id="FXUG01000005">
    <property type="protein sequence ID" value="SMP56951.1"/>
    <property type="molecule type" value="Genomic_DNA"/>
</dbReference>
<organism evidence="1 2">
    <name type="scientific">Neorhodopirellula lusitana</name>
    <dbReference type="NCBI Taxonomy" id="445327"/>
    <lineage>
        <taxon>Bacteria</taxon>
        <taxon>Pseudomonadati</taxon>
        <taxon>Planctomycetota</taxon>
        <taxon>Planctomycetia</taxon>
        <taxon>Pirellulales</taxon>
        <taxon>Pirellulaceae</taxon>
        <taxon>Neorhodopirellula</taxon>
    </lineage>
</organism>
<accession>A0ABY1Q3D0</accession>
<gene>
    <name evidence="1" type="ORF">SAMN06265222_105237</name>
</gene>
<comment type="caution">
    <text evidence="1">The sequence shown here is derived from an EMBL/GenBank/DDBJ whole genome shotgun (WGS) entry which is preliminary data.</text>
</comment>